<dbReference type="Pfam" id="PF08572">
    <property type="entry name" value="PRP3"/>
    <property type="match status" value="1"/>
</dbReference>
<dbReference type="Pfam" id="PF06544">
    <property type="entry name" value="Prp3_C"/>
    <property type="match status" value="1"/>
</dbReference>
<evidence type="ECO:0000256" key="4">
    <source>
        <dbReference type="ARBA" id="ARBA00023242"/>
    </source>
</evidence>
<dbReference type="OrthoDB" id="10264544at2759"/>
<feature type="domain" description="Small nuclear ribonucleoprotein Prp3 C-terminal" evidence="6">
    <location>
        <begin position="312"/>
        <end position="434"/>
    </location>
</feature>
<evidence type="ECO:0000256" key="5">
    <source>
        <dbReference type="SAM" id="MobiDB-lite"/>
    </source>
</evidence>
<gene>
    <name evidence="8" type="ORF">LAMI_0H02564G</name>
</gene>
<evidence type="ECO:0000256" key="1">
    <source>
        <dbReference type="ARBA" id="ARBA00004123"/>
    </source>
</evidence>
<dbReference type="InterPro" id="IPR013881">
    <property type="entry name" value="Pre-mRNA_splic_Prp3_dom"/>
</dbReference>
<dbReference type="InterPro" id="IPR010541">
    <property type="entry name" value="Prp3_C"/>
</dbReference>
<proteinExistence type="predicted"/>
<dbReference type="AlphaFoldDB" id="A0A1G4KE06"/>
<name>A0A1G4KE06_9SACH</name>
<accession>A0A1G4KE06</accession>
<evidence type="ECO:0000313" key="8">
    <source>
        <dbReference type="EMBL" id="SCV02742.1"/>
    </source>
</evidence>
<dbReference type="GO" id="GO:0046540">
    <property type="term" value="C:U4/U6 x U5 tri-snRNP complex"/>
    <property type="evidence" value="ECO:0007669"/>
    <property type="project" value="InterPro"/>
</dbReference>
<feature type="region of interest" description="Disordered" evidence="5">
    <location>
        <begin position="1"/>
        <end position="25"/>
    </location>
</feature>
<dbReference type="PANTHER" id="PTHR14212">
    <property type="entry name" value="U4/U6-ASSOCIATED RNA SPLICING FACTOR-RELATED"/>
    <property type="match status" value="1"/>
</dbReference>
<dbReference type="CDD" id="cd24162">
    <property type="entry name" value="Prp3_C"/>
    <property type="match status" value="1"/>
</dbReference>
<dbReference type="InterPro" id="IPR027104">
    <property type="entry name" value="Prp3"/>
</dbReference>
<evidence type="ECO:0000259" key="6">
    <source>
        <dbReference type="Pfam" id="PF06544"/>
    </source>
</evidence>
<reference evidence="9" key="1">
    <citation type="submission" date="2016-03" db="EMBL/GenBank/DDBJ databases">
        <authorList>
            <person name="Devillers H."/>
        </authorList>
    </citation>
    <scope>NUCLEOTIDE SEQUENCE [LARGE SCALE GENOMIC DNA]</scope>
</reference>
<evidence type="ECO:0000259" key="7">
    <source>
        <dbReference type="Pfam" id="PF08572"/>
    </source>
</evidence>
<protein>
    <submittedName>
        <fullName evidence="8">LAMI_0H02564g1_1</fullName>
    </submittedName>
</protein>
<dbReference type="Proteomes" id="UP000191024">
    <property type="component" value="Chromosome H"/>
</dbReference>
<dbReference type="STRING" id="1230905.A0A1G4KE06"/>
<sequence>MRRGPPKRSANAITDRHSESLEALSPADRVQGQGLNVELHPALRSANYHLVGRDANPYLAHEKRARAEEASGILKRYEKGLQFRVPGSITSRVQKQREDLAKREKASQQAAIEEQQKILSGELPDKIKGEEKYLHQEPPFVEWWDLQYLKDQTEWIITNKYTRKYDNLEEDSDEDDDSELERPSIRFVQHPVPFLPIPDDKKPPRVFLTKMEHRKVRRNNRKLLREEYEQKIRAGVKPKPEPKVKLSNMMSVYQNSENITDPTSWEKTVRQQVESRRLQHLETNEIRHQEALAAKLERPKSAPAEGQLCCKVWRFKSIRNPKIRYKLATNSRQLGLRGICLHVRNGAGLIVVLGSDKNCRFYDKLVRRRIKWDETFVDNKTDEEIEELNNCAELVWEGYLRDTKFRGWFMKQCNEESELKETLERYDAAFMFSLLVDLPITNANAGA</sequence>
<keyword evidence="3" id="KW-0508">mRNA splicing</keyword>
<feature type="domain" description="Pre-mRNA-splicing factor 3" evidence="7">
    <location>
        <begin position="56"/>
        <end position="289"/>
    </location>
</feature>
<keyword evidence="9" id="KW-1185">Reference proteome</keyword>
<keyword evidence="4" id="KW-0539">Nucleus</keyword>
<evidence type="ECO:0000256" key="2">
    <source>
        <dbReference type="ARBA" id="ARBA00022664"/>
    </source>
</evidence>
<comment type="subcellular location">
    <subcellularLocation>
        <location evidence="1">Nucleus</location>
    </subcellularLocation>
</comment>
<dbReference type="PANTHER" id="PTHR14212:SF0">
    <property type="entry name" value="U4_U6 SMALL NUCLEAR RIBONUCLEOPROTEIN PRP3"/>
    <property type="match status" value="1"/>
</dbReference>
<dbReference type="EMBL" id="LT598468">
    <property type="protein sequence ID" value="SCV02742.1"/>
    <property type="molecule type" value="Genomic_DNA"/>
</dbReference>
<keyword evidence="2" id="KW-0507">mRNA processing</keyword>
<organism evidence="8 9">
    <name type="scientific">Lachancea mirantina</name>
    <dbReference type="NCBI Taxonomy" id="1230905"/>
    <lineage>
        <taxon>Eukaryota</taxon>
        <taxon>Fungi</taxon>
        <taxon>Dikarya</taxon>
        <taxon>Ascomycota</taxon>
        <taxon>Saccharomycotina</taxon>
        <taxon>Saccharomycetes</taxon>
        <taxon>Saccharomycetales</taxon>
        <taxon>Saccharomycetaceae</taxon>
        <taxon>Lachancea</taxon>
    </lineage>
</organism>
<evidence type="ECO:0000313" key="9">
    <source>
        <dbReference type="Proteomes" id="UP000191024"/>
    </source>
</evidence>
<dbReference type="GO" id="GO:0000398">
    <property type="term" value="P:mRNA splicing, via spliceosome"/>
    <property type="evidence" value="ECO:0007669"/>
    <property type="project" value="InterPro"/>
</dbReference>
<evidence type="ECO:0000256" key="3">
    <source>
        <dbReference type="ARBA" id="ARBA00023187"/>
    </source>
</evidence>